<evidence type="ECO:0000313" key="2">
    <source>
        <dbReference type="EMBL" id="RKS84300.1"/>
    </source>
</evidence>
<organism evidence="2 3">
    <name type="scientific">Motilibacter peucedani</name>
    <dbReference type="NCBI Taxonomy" id="598650"/>
    <lineage>
        <taxon>Bacteria</taxon>
        <taxon>Bacillati</taxon>
        <taxon>Actinomycetota</taxon>
        <taxon>Actinomycetes</taxon>
        <taxon>Motilibacterales</taxon>
        <taxon>Motilibacteraceae</taxon>
        <taxon>Motilibacter</taxon>
    </lineage>
</organism>
<protein>
    <submittedName>
        <fullName evidence="2">YggT family protein</fullName>
    </submittedName>
</protein>
<proteinExistence type="predicted"/>
<keyword evidence="1" id="KW-1133">Transmembrane helix</keyword>
<comment type="caution">
    <text evidence="2">The sequence shown here is derived from an EMBL/GenBank/DDBJ whole genome shotgun (WGS) entry which is preliminary data.</text>
</comment>
<keyword evidence="1" id="KW-0812">Transmembrane</keyword>
<evidence type="ECO:0000256" key="1">
    <source>
        <dbReference type="SAM" id="Phobius"/>
    </source>
</evidence>
<dbReference type="OrthoDB" id="3216131at2"/>
<keyword evidence="3" id="KW-1185">Reference proteome</keyword>
<accession>A0A420XVR1</accession>
<dbReference type="AlphaFoldDB" id="A0A420XVR1"/>
<dbReference type="InterPro" id="IPR003425">
    <property type="entry name" value="CCB3/YggT"/>
</dbReference>
<dbReference type="InParanoid" id="A0A420XVR1"/>
<name>A0A420XVR1_9ACTN</name>
<evidence type="ECO:0000313" key="3">
    <source>
        <dbReference type="Proteomes" id="UP000281955"/>
    </source>
</evidence>
<dbReference type="RefSeq" id="WP_121191468.1">
    <property type="nucleotide sequence ID" value="NZ_RBWV01000001.1"/>
</dbReference>
<keyword evidence="1" id="KW-0472">Membrane</keyword>
<dbReference type="Pfam" id="PF02325">
    <property type="entry name" value="CCB3_YggT"/>
    <property type="match status" value="1"/>
</dbReference>
<dbReference type="Proteomes" id="UP000281955">
    <property type="component" value="Unassembled WGS sequence"/>
</dbReference>
<reference evidence="2 3" key="1">
    <citation type="submission" date="2018-10" db="EMBL/GenBank/DDBJ databases">
        <title>Genomic Encyclopedia of Archaeal and Bacterial Type Strains, Phase II (KMG-II): from individual species to whole genera.</title>
        <authorList>
            <person name="Goeker M."/>
        </authorList>
    </citation>
    <scope>NUCLEOTIDE SEQUENCE [LARGE SCALE GENOMIC DNA]</scope>
    <source>
        <strain evidence="2 3">RP-AC37</strain>
    </source>
</reference>
<feature type="transmembrane region" description="Helical" evidence="1">
    <location>
        <begin position="66"/>
        <end position="88"/>
    </location>
</feature>
<dbReference type="FunCoup" id="A0A420XVR1">
    <property type="interactions" value="1"/>
</dbReference>
<feature type="transmembrane region" description="Helical" evidence="1">
    <location>
        <begin position="12"/>
        <end position="32"/>
    </location>
</feature>
<sequence>MSTLLDWVGSLIEVYILVLIARLVLDFVQMFARAWRPRGVVLVLAEVVYSLTDPPLKLLRRLIPPLRIGTISLDLSFLVLIVALQVAASVLRNLSASL</sequence>
<dbReference type="EMBL" id="RBWV01000001">
    <property type="protein sequence ID" value="RKS84300.1"/>
    <property type="molecule type" value="Genomic_DNA"/>
</dbReference>
<dbReference type="GO" id="GO:0016020">
    <property type="term" value="C:membrane"/>
    <property type="evidence" value="ECO:0007669"/>
    <property type="project" value="InterPro"/>
</dbReference>
<gene>
    <name evidence="2" type="ORF">CLV35_0117</name>
</gene>